<proteinExistence type="predicted"/>
<evidence type="ECO:0000313" key="2">
    <source>
        <dbReference type="EMBL" id="JAH64436.1"/>
    </source>
</evidence>
<protein>
    <submittedName>
        <fullName evidence="2">Uncharacterized protein</fullName>
    </submittedName>
</protein>
<dbReference type="AlphaFoldDB" id="A0A0E9UF47"/>
<keyword evidence="1" id="KW-0812">Transmembrane</keyword>
<dbReference type="EMBL" id="GBXM01054569">
    <property type="protein sequence ID" value="JAH54008.1"/>
    <property type="molecule type" value="Transcribed_RNA"/>
</dbReference>
<dbReference type="EMBL" id="GBXM01044141">
    <property type="protein sequence ID" value="JAH64436.1"/>
    <property type="molecule type" value="Transcribed_RNA"/>
</dbReference>
<reference evidence="2" key="2">
    <citation type="journal article" date="2015" name="Fish Shellfish Immunol.">
        <title>Early steps in the European eel (Anguilla anguilla)-Vibrio vulnificus interaction in the gills: Role of the RtxA13 toxin.</title>
        <authorList>
            <person name="Callol A."/>
            <person name="Pajuelo D."/>
            <person name="Ebbesson L."/>
            <person name="Teles M."/>
            <person name="MacKenzie S."/>
            <person name="Amaro C."/>
        </authorList>
    </citation>
    <scope>NUCLEOTIDE SEQUENCE</scope>
</reference>
<keyword evidence="1" id="KW-0472">Membrane</keyword>
<evidence type="ECO:0000256" key="1">
    <source>
        <dbReference type="SAM" id="Phobius"/>
    </source>
</evidence>
<sequence>MEKGMTNSTCSSFFLHCCSRRSCLPLALSSLPLLTVHWLVMLFLPALRMLWSSHSLRKSGF</sequence>
<keyword evidence="1" id="KW-1133">Transmembrane helix</keyword>
<reference evidence="2" key="1">
    <citation type="submission" date="2014-11" db="EMBL/GenBank/DDBJ databases">
        <authorList>
            <person name="Amaro Gonzalez C."/>
        </authorList>
    </citation>
    <scope>NUCLEOTIDE SEQUENCE</scope>
</reference>
<organism evidence="2">
    <name type="scientific">Anguilla anguilla</name>
    <name type="common">European freshwater eel</name>
    <name type="synonym">Muraena anguilla</name>
    <dbReference type="NCBI Taxonomy" id="7936"/>
    <lineage>
        <taxon>Eukaryota</taxon>
        <taxon>Metazoa</taxon>
        <taxon>Chordata</taxon>
        <taxon>Craniata</taxon>
        <taxon>Vertebrata</taxon>
        <taxon>Euteleostomi</taxon>
        <taxon>Actinopterygii</taxon>
        <taxon>Neopterygii</taxon>
        <taxon>Teleostei</taxon>
        <taxon>Anguilliformes</taxon>
        <taxon>Anguillidae</taxon>
        <taxon>Anguilla</taxon>
    </lineage>
</organism>
<accession>A0A0E9UF47</accession>
<name>A0A0E9UF47_ANGAN</name>
<feature type="transmembrane region" description="Helical" evidence="1">
    <location>
        <begin position="30"/>
        <end position="51"/>
    </location>
</feature>